<evidence type="ECO:0000313" key="3">
    <source>
        <dbReference type="Proteomes" id="UP000807469"/>
    </source>
</evidence>
<organism evidence="2 3">
    <name type="scientific">Pholiota conissans</name>
    <dbReference type="NCBI Taxonomy" id="109636"/>
    <lineage>
        <taxon>Eukaryota</taxon>
        <taxon>Fungi</taxon>
        <taxon>Dikarya</taxon>
        <taxon>Basidiomycota</taxon>
        <taxon>Agaricomycotina</taxon>
        <taxon>Agaricomycetes</taxon>
        <taxon>Agaricomycetidae</taxon>
        <taxon>Agaricales</taxon>
        <taxon>Agaricineae</taxon>
        <taxon>Strophariaceae</taxon>
        <taxon>Pholiota</taxon>
    </lineage>
</organism>
<proteinExistence type="predicted"/>
<keyword evidence="3" id="KW-1185">Reference proteome</keyword>
<evidence type="ECO:0000313" key="2">
    <source>
        <dbReference type="EMBL" id="KAF9477041.1"/>
    </source>
</evidence>
<keyword evidence="1" id="KW-0472">Membrane</keyword>
<protein>
    <submittedName>
        <fullName evidence="2">Uncharacterized protein</fullName>
    </submittedName>
</protein>
<dbReference type="EMBL" id="MU155273">
    <property type="protein sequence ID" value="KAF9477041.1"/>
    <property type="molecule type" value="Genomic_DNA"/>
</dbReference>
<keyword evidence="1" id="KW-0812">Transmembrane</keyword>
<comment type="caution">
    <text evidence="2">The sequence shown here is derived from an EMBL/GenBank/DDBJ whole genome shotgun (WGS) entry which is preliminary data.</text>
</comment>
<dbReference type="Proteomes" id="UP000807469">
    <property type="component" value="Unassembled WGS sequence"/>
</dbReference>
<dbReference type="AlphaFoldDB" id="A0A9P5YXM6"/>
<name>A0A9P5YXM6_9AGAR</name>
<accession>A0A9P5YXM6</accession>
<sequence length="86" mass="9800">MSLTPFLFNQCYIVSSPTATPLQRYSHSAALAKLEAMFLDTIICALIVTVAYSYYGYLQGIFRTVCYVCKSYLRLLDCQTLRFCQS</sequence>
<feature type="transmembrane region" description="Helical" evidence="1">
    <location>
        <begin position="36"/>
        <end position="55"/>
    </location>
</feature>
<keyword evidence="1" id="KW-1133">Transmembrane helix</keyword>
<evidence type="ECO:0000256" key="1">
    <source>
        <dbReference type="SAM" id="Phobius"/>
    </source>
</evidence>
<gene>
    <name evidence="2" type="ORF">BDN70DRAFT_881596</name>
</gene>
<reference evidence="2" key="1">
    <citation type="submission" date="2020-11" db="EMBL/GenBank/DDBJ databases">
        <authorList>
            <consortium name="DOE Joint Genome Institute"/>
            <person name="Ahrendt S."/>
            <person name="Riley R."/>
            <person name="Andreopoulos W."/>
            <person name="Labutti K."/>
            <person name="Pangilinan J."/>
            <person name="Ruiz-Duenas F.J."/>
            <person name="Barrasa J.M."/>
            <person name="Sanchez-Garcia M."/>
            <person name="Camarero S."/>
            <person name="Miyauchi S."/>
            <person name="Serrano A."/>
            <person name="Linde D."/>
            <person name="Babiker R."/>
            <person name="Drula E."/>
            <person name="Ayuso-Fernandez I."/>
            <person name="Pacheco R."/>
            <person name="Padilla G."/>
            <person name="Ferreira P."/>
            <person name="Barriuso J."/>
            <person name="Kellner H."/>
            <person name="Castanera R."/>
            <person name="Alfaro M."/>
            <person name="Ramirez L."/>
            <person name="Pisabarro A.G."/>
            <person name="Kuo A."/>
            <person name="Tritt A."/>
            <person name="Lipzen A."/>
            <person name="He G."/>
            <person name="Yan M."/>
            <person name="Ng V."/>
            <person name="Cullen D."/>
            <person name="Martin F."/>
            <person name="Rosso M.-N."/>
            <person name="Henrissat B."/>
            <person name="Hibbett D."/>
            <person name="Martinez A.T."/>
            <person name="Grigoriev I.V."/>
        </authorList>
    </citation>
    <scope>NUCLEOTIDE SEQUENCE</scope>
    <source>
        <strain evidence="2">CIRM-BRFM 674</strain>
    </source>
</reference>